<accession>K0T5V0</accession>
<dbReference type="EMBL" id="AGNL01003918">
    <property type="protein sequence ID" value="EJK74148.1"/>
    <property type="molecule type" value="Genomic_DNA"/>
</dbReference>
<dbReference type="Proteomes" id="UP000266841">
    <property type="component" value="Unassembled WGS sequence"/>
</dbReference>
<organism evidence="2 3">
    <name type="scientific">Thalassiosira oceanica</name>
    <name type="common">Marine diatom</name>
    <dbReference type="NCBI Taxonomy" id="159749"/>
    <lineage>
        <taxon>Eukaryota</taxon>
        <taxon>Sar</taxon>
        <taxon>Stramenopiles</taxon>
        <taxon>Ochrophyta</taxon>
        <taxon>Bacillariophyta</taxon>
        <taxon>Coscinodiscophyceae</taxon>
        <taxon>Thalassiosirophycidae</taxon>
        <taxon>Thalassiosirales</taxon>
        <taxon>Thalassiosiraceae</taxon>
        <taxon>Thalassiosira</taxon>
    </lineage>
</organism>
<dbReference type="eggNOG" id="ENOG502SWAE">
    <property type="taxonomic scope" value="Eukaryota"/>
</dbReference>
<evidence type="ECO:0000313" key="2">
    <source>
        <dbReference type="EMBL" id="EJK74148.1"/>
    </source>
</evidence>
<proteinExistence type="predicted"/>
<comment type="caution">
    <text evidence="2">The sequence shown here is derived from an EMBL/GenBank/DDBJ whole genome shotgun (WGS) entry which is preliminary data.</text>
</comment>
<gene>
    <name evidence="2" type="ORF">THAOC_04192</name>
</gene>
<sequence length="599" mass="65615">MLHPSGCDENRATRSCRRVCRKLALVTLLAIALRIAVRVYYCPCPDGPSSKPRRGEEVAPSSALRRLEQPCADSPTFVTYGVGGGALRTSLGGGKLWDHSDVRSALRVMYSSLVRSFGCSPTLHMHTTMSPETARTRYLPPTTTMGSRISGRSVVFHRMNASFMENPFAVNAFNTWLALSRSKLDTFELHLRDGASTVWIDLDTVVLDKIAVNATAPWVYAYHHGRKEDIHKSKNFVYGDMWSLATGGEWGGDRIRGAVRQEELAREERRVEGAAGVRPAGILSLASQGGPEQSRRGAGSASRKRFWVRLFRESASLAGELGEEDSRLGRGGCRPGVRGGWVRPTEEGGQHIFHKHHVQAGCARHLAVWPECSFDAYIALDHIYGISSPIDGSFVLALCRLQGELASARVVALLRVWVGQLQSSAPDTFSPEVCSVERLLELGRSGAAHATEVPSLRILQILLHAKLVGVLQIIFPKGNDPLLPPSKVSEDDILLGPPVRIPAAPARRREHGVVHAVVHRVAVLPFRSVRHDPVPPPAADEVSDPLLGRRVEVPVDEPVIPPREVLASESHLAFDRAELPSPRRRDRDGQPLEPPRSPA</sequence>
<evidence type="ECO:0000256" key="1">
    <source>
        <dbReference type="SAM" id="MobiDB-lite"/>
    </source>
</evidence>
<reference evidence="2 3" key="1">
    <citation type="journal article" date="2012" name="Genome Biol.">
        <title>Genome and low-iron response of an oceanic diatom adapted to chronic iron limitation.</title>
        <authorList>
            <person name="Lommer M."/>
            <person name="Specht M."/>
            <person name="Roy A.S."/>
            <person name="Kraemer L."/>
            <person name="Andreson R."/>
            <person name="Gutowska M.A."/>
            <person name="Wolf J."/>
            <person name="Bergner S.V."/>
            <person name="Schilhabel M.B."/>
            <person name="Klostermeier U.C."/>
            <person name="Beiko R.G."/>
            <person name="Rosenstiel P."/>
            <person name="Hippler M."/>
            <person name="Laroche J."/>
        </authorList>
    </citation>
    <scope>NUCLEOTIDE SEQUENCE [LARGE SCALE GENOMIC DNA]</scope>
    <source>
        <strain evidence="2 3">CCMP1005</strain>
    </source>
</reference>
<name>K0T5V0_THAOC</name>
<keyword evidence="3" id="KW-1185">Reference proteome</keyword>
<feature type="region of interest" description="Disordered" evidence="1">
    <location>
        <begin position="562"/>
        <end position="599"/>
    </location>
</feature>
<feature type="non-terminal residue" evidence="2">
    <location>
        <position position="599"/>
    </location>
</feature>
<evidence type="ECO:0000313" key="3">
    <source>
        <dbReference type="Proteomes" id="UP000266841"/>
    </source>
</evidence>
<dbReference type="AlphaFoldDB" id="K0T5V0"/>
<protein>
    <submittedName>
        <fullName evidence="2">Uncharacterized protein</fullName>
    </submittedName>
</protein>
<feature type="compositionally biased region" description="Basic and acidic residues" evidence="1">
    <location>
        <begin position="572"/>
        <end position="590"/>
    </location>
</feature>